<sequence>GEKTSVPPLFSLDESTLVPPEVFEIPPPVASRAPWVITVFMLMRLNSYFPQLSPVSSFWSPLREAIPVLHWAESWWFLSPGWEPNLVSLAPLSYTISVSSIDGQAGATGLEWLGRSTQEQIFHQLYESDPPNVLRVWWEFGGFLGTAQDF</sequence>
<accession>A0ACC2RJV8</accession>
<dbReference type="EMBL" id="QTSX02007161">
    <property type="protein sequence ID" value="KAJ9050309.1"/>
    <property type="molecule type" value="Genomic_DNA"/>
</dbReference>
<dbReference type="Proteomes" id="UP001165960">
    <property type="component" value="Unassembled WGS sequence"/>
</dbReference>
<gene>
    <name evidence="1" type="ORF">DSO57_1015526</name>
</gene>
<reference evidence="1" key="1">
    <citation type="submission" date="2022-04" db="EMBL/GenBank/DDBJ databases">
        <title>Genome of the entomopathogenic fungus Entomophthora muscae.</title>
        <authorList>
            <person name="Elya C."/>
            <person name="Lovett B.R."/>
            <person name="Lee E."/>
            <person name="Macias A.M."/>
            <person name="Hajek A.E."/>
            <person name="De Bivort B.L."/>
            <person name="Kasson M.T."/>
            <person name="De Fine Licht H.H."/>
            <person name="Stajich J.E."/>
        </authorList>
    </citation>
    <scope>NUCLEOTIDE SEQUENCE</scope>
    <source>
        <strain evidence="1">Berkeley</strain>
    </source>
</reference>
<organism evidence="1 2">
    <name type="scientific">Entomophthora muscae</name>
    <dbReference type="NCBI Taxonomy" id="34485"/>
    <lineage>
        <taxon>Eukaryota</taxon>
        <taxon>Fungi</taxon>
        <taxon>Fungi incertae sedis</taxon>
        <taxon>Zoopagomycota</taxon>
        <taxon>Entomophthoromycotina</taxon>
        <taxon>Entomophthoromycetes</taxon>
        <taxon>Entomophthorales</taxon>
        <taxon>Entomophthoraceae</taxon>
        <taxon>Entomophthora</taxon>
    </lineage>
</organism>
<keyword evidence="2" id="KW-1185">Reference proteome</keyword>
<name>A0ACC2RJV8_9FUNG</name>
<proteinExistence type="predicted"/>
<evidence type="ECO:0000313" key="2">
    <source>
        <dbReference type="Proteomes" id="UP001165960"/>
    </source>
</evidence>
<evidence type="ECO:0000313" key="1">
    <source>
        <dbReference type="EMBL" id="KAJ9050309.1"/>
    </source>
</evidence>
<comment type="caution">
    <text evidence="1">The sequence shown here is derived from an EMBL/GenBank/DDBJ whole genome shotgun (WGS) entry which is preliminary data.</text>
</comment>
<feature type="non-terminal residue" evidence="1">
    <location>
        <position position="1"/>
    </location>
</feature>
<protein>
    <submittedName>
        <fullName evidence="1">Uncharacterized protein</fullName>
    </submittedName>
</protein>